<sequence>MLYPLLYPFFAKEYQGIPKKKIKNVDLTTFYQGMQKNAKE</sequence>
<reference evidence="1" key="1">
    <citation type="journal article" date="2021" name="Proc. Natl. Acad. Sci. U.S.A.">
        <title>A Catalog of Tens of Thousands of Viruses from Human Metagenomes Reveals Hidden Associations with Chronic Diseases.</title>
        <authorList>
            <person name="Tisza M.J."/>
            <person name="Buck C.B."/>
        </authorList>
    </citation>
    <scope>NUCLEOTIDE SEQUENCE</scope>
    <source>
        <strain evidence="1">Ctsgc4</strain>
    </source>
</reference>
<dbReference type="EMBL" id="BK015079">
    <property type="protein sequence ID" value="DAD90189.1"/>
    <property type="molecule type" value="Genomic_DNA"/>
</dbReference>
<evidence type="ECO:0000313" key="1">
    <source>
        <dbReference type="EMBL" id="DAD90189.1"/>
    </source>
</evidence>
<protein>
    <submittedName>
        <fullName evidence="1">Uncharacterized protein</fullName>
    </submittedName>
</protein>
<name>A0A8S5N609_9CAUD</name>
<accession>A0A8S5N609</accession>
<organism evidence="1">
    <name type="scientific">Siphoviridae sp. ctsgc4</name>
    <dbReference type="NCBI Taxonomy" id="2826486"/>
    <lineage>
        <taxon>Viruses</taxon>
        <taxon>Duplodnaviria</taxon>
        <taxon>Heunggongvirae</taxon>
        <taxon>Uroviricota</taxon>
        <taxon>Caudoviricetes</taxon>
    </lineage>
</organism>
<proteinExistence type="predicted"/>